<dbReference type="Proteomes" id="UP000186601">
    <property type="component" value="Unassembled WGS sequence"/>
</dbReference>
<gene>
    <name evidence="2" type="ORF">PHLCEN_2v3260</name>
</gene>
<keyword evidence="3" id="KW-1185">Reference proteome</keyword>
<feature type="region of interest" description="Disordered" evidence="1">
    <location>
        <begin position="69"/>
        <end position="93"/>
    </location>
</feature>
<evidence type="ECO:0000256" key="1">
    <source>
        <dbReference type="SAM" id="MobiDB-lite"/>
    </source>
</evidence>
<evidence type="ECO:0000313" key="2">
    <source>
        <dbReference type="EMBL" id="PSS15416.1"/>
    </source>
</evidence>
<reference evidence="2 3" key="1">
    <citation type="submission" date="2018-02" db="EMBL/GenBank/DDBJ databases">
        <title>Genome sequence of the basidiomycete white-rot fungus Phlebia centrifuga.</title>
        <authorList>
            <person name="Granchi Z."/>
            <person name="Peng M."/>
            <person name="de Vries R.P."/>
            <person name="Hilden K."/>
            <person name="Makela M.R."/>
            <person name="Grigoriev I."/>
            <person name="Riley R."/>
        </authorList>
    </citation>
    <scope>NUCLEOTIDE SEQUENCE [LARGE SCALE GENOMIC DNA]</scope>
    <source>
        <strain evidence="2 3">FBCC195</strain>
    </source>
</reference>
<accession>A0A2R6QUI0</accession>
<feature type="region of interest" description="Disordered" evidence="1">
    <location>
        <begin position="1"/>
        <end position="29"/>
    </location>
</feature>
<proteinExistence type="predicted"/>
<protein>
    <submittedName>
        <fullName evidence="2">Uncharacterized protein</fullName>
    </submittedName>
</protein>
<dbReference type="AlphaFoldDB" id="A0A2R6QUI0"/>
<feature type="compositionally biased region" description="Basic and acidic residues" evidence="1">
    <location>
        <begin position="13"/>
        <end position="29"/>
    </location>
</feature>
<dbReference type="EMBL" id="MLYV02000303">
    <property type="protein sequence ID" value="PSS15416.1"/>
    <property type="molecule type" value="Genomic_DNA"/>
</dbReference>
<evidence type="ECO:0000313" key="3">
    <source>
        <dbReference type="Proteomes" id="UP000186601"/>
    </source>
</evidence>
<comment type="caution">
    <text evidence="2">The sequence shown here is derived from an EMBL/GenBank/DDBJ whole genome shotgun (WGS) entry which is preliminary data.</text>
</comment>
<name>A0A2R6QUI0_9APHY</name>
<organism evidence="2 3">
    <name type="scientific">Hermanssonia centrifuga</name>
    <dbReference type="NCBI Taxonomy" id="98765"/>
    <lineage>
        <taxon>Eukaryota</taxon>
        <taxon>Fungi</taxon>
        <taxon>Dikarya</taxon>
        <taxon>Basidiomycota</taxon>
        <taxon>Agaricomycotina</taxon>
        <taxon>Agaricomycetes</taxon>
        <taxon>Polyporales</taxon>
        <taxon>Meruliaceae</taxon>
        <taxon>Hermanssonia</taxon>
    </lineage>
</organism>
<feature type="non-terminal residue" evidence="2">
    <location>
        <position position="93"/>
    </location>
</feature>
<sequence length="93" mass="10806">MTEQMLFMNADRYYSRENSGKGMEDPSEQEYKIKEMKKYGIPLKRMPAEPDEMTIGEMNVWDIFEGMCDEPKVEKPGKGSKGKGKQREDSDED</sequence>